<dbReference type="RefSeq" id="WP_132253378.1">
    <property type="nucleotide sequence ID" value="NZ_SMAL01000009.1"/>
</dbReference>
<organism evidence="3 4">
    <name type="scientific">Natranaerovirga pectinivora</name>
    <dbReference type="NCBI Taxonomy" id="682400"/>
    <lineage>
        <taxon>Bacteria</taxon>
        <taxon>Bacillati</taxon>
        <taxon>Bacillota</taxon>
        <taxon>Clostridia</taxon>
        <taxon>Lachnospirales</taxon>
        <taxon>Natranaerovirgaceae</taxon>
        <taxon>Natranaerovirga</taxon>
    </lineage>
</organism>
<protein>
    <submittedName>
        <fullName evidence="3">S-layer family protein</fullName>
    </submittedName>
</protein>
<sequence>MKNKKIGLIILVIMVICSTVNVFASNRVIYKFDPISDNSGNLTLEWRDNTVNVPIQITGYVVLDKNNIEVRYSTGSNIENRNSTFIISNIIEFPLKIRLVENQNNKEQLIDLPNSKDVANHILHLYDRGVISGYPDNTFRPNQYVTREEFATMIVNAGNYTINENASSPFSDVKHTDWSRRFIVTLASRGILSGRGNGIFSPKEHITIGEVIAVIDRTFTITNKQPIFENPTGNHFTITQGNYTSLIRQGVIRREDKFSYPYTPDKKATREECAVLISRVLEQNYKTK</sequence>
<name>A0A4V2UZY1_9FIRM</name>
<dbReference type="AlphaFoldDB" id="A0A4V2UZY1"/>
<dbReference type="PROSITE" id="PS51272">
    <property type="entry name" value="SLH"/>
    <property type="match status" value="2"/>
</dbReference>
<dbReference type="OrthoDB" id="174569at2"/>
<dbReference type="PANTHER" id="PTHR43308">
    <property type="entry name" value="OUTER MEMBRANE PROTEIN ALPHA-RELATED"/>
    <property type="match status" value="1"/>
</dbReference>
<dbReference type="Proteomes" id="UP000294902">
    <property type="component" value="Unassembled WGS sequence"/>
</dbReference>
<comment type="caution">
    <text evidence="3">The sequence shown here is derived from an EMBL/GenBank/DDBJ whole genome shotgun (WGS) entry which is preliminary data.</text>
</comment>
<dbReference type="Pfam" id="PF00395">
    <property type="entry name" value="SLH"/>
    <property type="match status" value="2"/>
</dbReference>
<evidence type="ECO:0000259" key="2">
    <source>
        <dbReference type="PROSITE" id="PS51272"/>
    </source>
</evidence>
<keyword evidence="1" id="KW-0677">Repeat</keyword>
<gene>
    <name evidence="3" type="ORF">EDC18_10942</name>
</gene>
<evidence type="ECO:0000313" key="4">
    <source>
        <dbReference type="Proteomes" id="UP000294902"/>
    </source>
</evidence>
<reference evidence="3 4" key="1">
    <citation type="submission" date="2019-03" db="EMBL/GenBank/DDBJ databases">
        <title>Genomic Encyclopedia of Type Strains, Phase IV (KMG-IV): sequencing the most valuable type-strain genomes for metagenomic binning, comparative biology and taxonomic classification.</title>
        <authorList>
            <person name="Goeker M."/>
        </authorList>
    </citation>
    <scope>NUCLEOTIDE SEQUENCE [LARGE SCALE GENOMIC DNA]</scope>
    <source>
        <strain evidence="3 4">DSM 24629</strain>
    </source>
</reference>
<proteinExistence type="predicted"/>
<feature type="domain" description="SLH" evidence="2">
    <location>
        <begin position="169"/>
        <end position="229"/>
    </location>
</feature>
<accession>A0A4V2UZY1</accession>
<evidence type="ECO:0000256" key="1">
    <source>
        <dbReference type="ARBA" id="ARBA00022737"/>
    </source>
</evidence>
<dbReference type="InterPro" id="IPR051465">
    <property type="entry name" value="Cell_Envelope_Struct_Comp"/>
</dbReference>
<evidence type="ECO:0000313" key="3">
    <source>
        <dbReference type="EMBL" id="TCT13079.1"/>
    </source>
</evidence>
<keyword evidence="4" id="KW-1185">Reference proteome</keyword>
<dbReference type="PANTHER" id="PTHR43308:SF5">
    <property type="entry name" value="S-LAYER PROTEIN _ PEPTIDOGLYCAN ENDO-BETA-N-ACETYLGLUCOSAMINIDASE"/>
    <property type="match status" value="1"/>
</dbReference>
<dbReference type="InterPro" id="IPR001119">
    <property type="entry name" value="SLH_dom"/>
</dbReference>
<dbReference type="EMBL" id="SMAL01000009">
    <property type="protein sequence ID" value="TCT13079.1"/>
    <property type="molecule type" value="Genomic_DNA"/>
</dbReference>
<feature type="domain" description="SLH" evidence="2">
    <location>
        <begin position="105"/>
        <end position="168"/>
    </location>
</feature>